<evidence type="ECO:0000256" key="6">
    <source>
        <dbReference type="ARBA" id="ARBA00022840"/>
    </source>
</evidence>
<dbReference type="InterPro" id="IPR045216">
    <property type="entry name" value="CK2_alpha"/>
</dbReference>
<feature type="compositionally biased region" description="Acidic residues" evidence="9">
    <location>
        <begin position="58"/>
        <end position="69"/>
    </location>
</feature>
<dbReference type="PROSITE" id="PS50011">
    <property type="entry name" value="PROTEIN_KINASE_DOM"/>
    <property type="match status" value="1"/>
</dbReference>
<feature type="domain" description="Protein kinase" evidence="10">
    <location>
        <begin position="245"/>
        <end position="620"/>
    </location>
</feature>
<dbReference type="OrthoDB" id="10020333at2759"/>
<keyword evidence="2" id="KW-0723">Serine/threonine-protein kinase</keyword>
<keyword evidence="5" id="KW-0418">Kinase</keyword>
<keyword evidence="12" id="KW-1185">Reference proteome</keyword>
<evidence type="ECO:0000256" key="5">
    <source>
        <dbReference type="ARBA" id="ARBA00022777"/>
    </source>
</evidence>
<dbReference type="PROSITE" id="PS00108">
    <property type="entry name" value="PROTEIN_KINASE_ST"/>
    <property type="match status" value="1"/>
</dbReference>
<proteinExistence type="predicted"/>
<evidence type="ECO:0000259" key="10">
    <source>
        <dbReference type="PROSITE" id="PS50011"/>
    </source>
</evidence>
<dbReference type="PANTHER" id="PTHR24054">
    <property type="entry name" value="CASEIN KINASE II SUBUNIT ALPHA"/>
    <property type="match status" value="1"/>
</dbReference>
<accession>A0A427Y981</accession>
<dbReference type="CDD" id="cd14019">
    <property type="entry name" value="STKc_Cdc7"/>
    <property type="match status" value="1"/>
</dbReference>
<evidence type="ECO:0000313" key="11">
    <source>
        <dbReference type="EMBL" id="RSH87646.1"/>
    </source>
</evidence>
<comment type="catalytic activity">
    <reaction evidence="8">
        <text>L-seryl-[protein] + ATP = O-phospho-L-seryl-[protein] + ADP + H(+)</text>
        <dbReference type="Rhea" id="RHEA:17989"/>
        <dbReference type="Rhea" id="RHEA-COMP:9863"/>
        <dbReference type="Rhea" id="RHEA-COMP:11604"/>
        <dbReference type="ChEBI" id="CHEBI:15378"/>
        <dbReference type="ChEBI" id="CHEBI:29999"/>
        <dbReference type="ChEBI" id="CHEBI:30616"/>
        <dbReference type="ChEBI" id="CHEBI:83421"/>
        <dbReference type="ChEBI" id="CHEBI:456216"/>
        <dbReference type="EC" id="2.7.11.1"/>
    </reaction>
</comment>
<dbReference type="InterPro" id="IPR000719">
    <property type="entry name" value="Prot_kinase_dom"/>
</dbReference>
<organism evidence="11 12">
    <name type="scientific">Apiotrichum porosum</name>
    <dbReference type="NCBI Taxonomy" id="105984"/>
    <lineage>
        <taxon>Eukaryota</taxon>
        <taxon>Fungi</taxon>
        <taxon>Dikarya</taxon>
        <taxon>Basidiomycota</taxon>
        <taxon>Agaricomycotina</taxon>
        <taxon>Tremellomycetes</taxon>
        <taxon>Trichosporonales</taxon>
        <taxon>Trichosporonaceae</taxon>
        <taxon>Apiotrichum</taxon>
    </lineage>
</organism>
<evidence type="ECO:0000256" key="4">
    <source>
        <dbReference type="ARBA" id="ARBA00022741"/>
    </source>
</evidence>
<feature type="compositionally biased region" description="Acidic residues" evidence="9">
    <location>
        <begin position="122"/>
        <end position="132"/>
    </location>
</feature>
<dbReference type="SMART" id="SM00220">
    <property type="entry name" value="S_TKc"/>
    <property type="match status" value="1"/>
</dbReference>
<keyword evidence="3" id="KW-0808">Transferase</keyword>
<feature type="compositionally biased region" description="Low complexity" evidence="9">
    <location>
        <begin position="136"/>
        <end position="149"/>
    </location>
</feature>
<dbReference type="Proteomes" id="UP000279236">
    <property type="component" value="Unassembled WGS sequence"/>
</dbReference>
<protein>
    <recommendedName>
        <fullName evidence="1">non-specific serine/threonine protein kinase</fullName>
        <ecNumber evidence="1">2.7.11.1</ecNumber>
    </recommendedName>
</protein>
<evidence type="ECO:0000313" key="12">
    <source>
        <dbReference type="Proteomes" id="UP000279236"/>
    </source>
</evidence>
<dbReference type="GO" id="GO:0005956">
    <property type="term" value="C:protein kinase CK2 complex"/>
    <property type="evidence" value="ECO:0007669"/>
    <property type="project" value="TreeGrafter"/>
</dbReference>
<comment type="catalytic activity">
    <reaction evidence="7">
        <text>L-threonyl-[protein] + ATP = O-phospho-L-threonyl-[protein] + ADP + H(+)</text>
        <dbReference type="Rhea" id="RHEA:46608"/>
        <dbReference type="Rhea" id="RHEA-COMP:11060"/>
        <dbReference type="Rhea" id="RHEA-COMP:11605"/>
        <dbReference type="ChEBI" id="CHEBI:15378"/>
        <dbReference type="ChEBI" id="CHEBI:30013"/>
        <dbReference type="ChEBI" id="CHEBI:30616"/>
        <dbReference type="ChEBI" id="CHEBI:61977"/>
        <dbReference type="ChEBI" id="CHEBI:456216"/>
        <dbReference type="EC" id="2.7.11.1"/>
    </reaction>
</comment>
<keyword evidence="4" id="KW-0547">Nucleotide-binding</keyword>
<dbReference type="GO" id="GO:0005634">
    <property type="term" value="C:nucleus"/>
    <property type="evidence" value="ECO:0007669"/>
    <property type="project" value="TreeGrafter"/>
</dbReference>
<evidence type="ECO:0000256" key="1">
    <source>
        <dbReference type="ARBA" id="ARBA00012513"/>
    </source>
</evidence>
<sequence length="728" mass="80688">MPTPPPGTVFDASTSETGDGASILFSEQVRADTYDSAGPSTTSYHNHQNQRRGHAAEPEGDDGDNDTEPDAGSMFFYVVDDSVPTTAGIMPPGQGKEREDEAMDQDEHDPPPDVDMNFWLESGEEGDEDVEGGGETTPRAAPAPEVAAAPTPPPPPPPILEVTVPTDNETSSVPRPVRDDRYCSAEVVESDDDVYVEPASYHSGDSDEYEMDHRPWLERTAIKRDIQELYAITGMQNSFLGTERYRAVDRLGEGTFSSVYLAHDTLHHLYDNRSWREEDELSLSANGKVKVALKKILVTSSPSRIENELSILENLRGCRNVSPLISAFRDEDQIVVVLPFHPSDDFRYFYRLMDPPKIKQYMTCLFRALKDTHSRGIIHRDVKPANFLFDYETGHGVLVDFGLAERYAPPRRPMCQHEIATPASPHGTRTKTSDTVAVEQAVYDARKRAKSGDGRVGFRQEDSRPAIKTNRAGTRGFRAPEVLLKCPDQTVAIDVWSAGVMLLSMLAHKFPVFNSTDDVESLMEIAAVFGRGAMERCALLHNRTIMTNVPTVDHPPDSLAALILRLNPHLYTPHQAQPTREEALAHITDVDAAFDLCGRLLRLDATTRITAAAALRHRFLANDEDDGPDEILDVTEGKCGHLHQITEDGTHQARFGDVIEDMRYGQGIPTSRDALCPEHEHWQQRSGVNPLGAAYGATLDDEYYEDAGFHVKDEHAGWDDVGPARTVI</sequence>
<dbReference type="RefSeq" id="XP_028479854.1">
    <property type="nucleotide sequence ID" value="XM_028615997.1"/>
</dbReference>
<feature type="region of interest" description="Disordered" evidence="9">
    <location>
        <begin position="1"/>
        <end position="157"/>
    </location>
</feature>
<reference evidence="11 12" key="1">
    <citation type="submission" date="2018-11" db="EMBL/GenBank/DDBJ databases">
        <title>Genome sequence of Apiotrichum porosum DSM 27194.</title>
        <authorList>
            <person name="Aliyu H."/>
            <person name="Gorte O."/>
            <person name="Ochsenreither K."/>
        </authorList>
    </citation>
    <scope>NUCLEOTIDE SEQUENCE [LARGE SCALE GENOMIC DNA]</scope>
    <source>
        <strain evidence="11 12">DSM 27194</strain>
    </source>
</reference>
<dbReference type="STRING" id="105984.A0A427Y981"/>
<dbReference type="GeneID" id="39584702"/>
<dbReference type="EC" id="2.7.11.1" evidence="1"/>
<dbReference type="Gene3D" id="1.10.510.10">
    <property type="entry name" value="Transferase(Phosphotransferase) domain 1"/>
    <property type="match status" value="1"/>
</dbReference>
<evidence type="ECO:0000256" key="2">
    <source>
        <dbReference type="ARBA" id="ARBA00022527"/>
    </source>
</evidence>
<dbReference type="GO" id="GO:0004674">
    <property type="term" value="F:protein serine/threonine kinase activity"/>
    <property type="evidence" value="ECO:0007669"/>
    <property type="project" value="UniProtKB-KW"/>
</dbReference>
<evidence type="ECO:0000256" key="9">
    <source>
        <dbReference type="SAM" id="MobiDB-lite"/>
    </source>
</evidence>
<feature type="compositionally biased region" description="Polar residues" evidence="9">
    <location>
        <begin position="38"/>
        <end position="47"/>
    </location>
</feature>
<dbReference type="GO" id="GO:0005524">
    <property type="term" value="F:ATP binding"/>
    <property type="evidence" value="ECO:0007669"/>
    <property type="project" value="UniProtKB-KW"/>
</dbReference>
<dbReference type="Pfam" id="PF00069">
    <property type="entry name" value="Pkinase"/>
    <property type="match status" value="2"/>
</dbReference>
<dbReference type="InterPro" id="IPR008271">
    <property type="entry name" value="Ser/Thr_kinase_AS"/>
</dbReference>
<gene>
    <name evidence="11" type="ORF">EHS24_000159</name>
</gene>
<comment type="caution">
    <text evidence="11">The sequence shown here is derived from an EMBL/GenBank/DDBJ whole genome shotgun (WGS) entry which is preliminary data.</text>
</comment>
<evidence type="ECO:0000256" key="8">
    <source>
        <dbReference type="ARBA" id="ARBA00048679"/>
    </source>
</evidence>
<dbReference type="GO" id="GO:0005829">
    <property type="term" value="C:cytosol"/>
    <property type="evidence" value="ECO:0007669"/>
    <property type="project" value="TreeGrafter"/>
</dbReference>
<dbReference type="GO" id="GO:0051726">
    <property type="term" value="P:regulation of cell cycle"/>
    <property type="evidence" value="ECO:0007669"/>
    <property type="project" value="TreeGrafter"/>
</dbReference>
<dbReference type="PANTHER" id="PTHR24054:SF0">
    <property type="entry name" value="CASEIN KINASE II SUBUNIT ALPHA"/>
    <property type="match status" value="1"/>
</dbReference>
<dbReference type="EMBL" id="RSCE01000001">
    <property type="protein sequence ID" value="RSH87646.1"/>
    <property type="molecule type" value="Genomic_DNA"/>
</dbReference>
<dbReference type="InterPro" id="IPR011009">
    <property type="entry name" value="Kinase-like_dom_sf"/>
</dbReference>
<keyword evidence="6" id="KW-0067">ATP-binding</keyword>
<dbReference type="SUPFAM" id="SSF56112">
    <property type="entry name" value="Protein kinase-like (PK-like)"/>
    <property type="match status" value="1"/>
</dbReference>
<evidence type="ECO:0000256" key="3">
    <source>
        <dbReference type="ARBA" id="ARBA00022679"/>
    </source>
</evidence>
<evidence type="ECO:0000256" key="7">
    <source>
        <dbReference type="ARBA" id="ARBA00047899"/>
    </source>
</evidence>
<dbReference type="Gene3D" id="3.30.200.20">
    <property type="entry name" value="Phosphorylase Kinase, domain 1"/>
    <property type="match status" value="1"/>
</dbReference>
<dbReference type="AlphaFoldDB" id="A0A427Y981"/>
<name>A0A427Y981_9TREE</name>